<evidence type="ECO:0000313" key="1">
    <source>
        <dbReference type="EMBL" id="KAK9091198.1"/>
    </source>
</evidence>
<evidence type="ECO:0000313" key="2">
    <source>
        <dbReference type="Proteomes" id="UP001417504"/>
    </source>
</evidence>
<comment type="caution">
    <text evidence="1">The sequence shown here is derived from an EMBL/GenBank/DDBJ whole genome shotgun (WGS) entry which is preliminary data.</text>
</comment>
<organism evidence="1 2">
    <name type="scientific">Stephania japonica</name>
    <dbReference type="NCBI Taxonomy" id="461633"/>
    <lineage>
        <taxon>Eukaryota</taxon>
        <taxon>Viridiplantae</taxon>
        <taxon>Streptophyta</taxon>
        <taxon>Embryophyta</taxon>
        <taxon>Tracheophyta</taxon>
        <taxon>Spermatophyta</taxon>
        <taxon>Magnoliopsida</taxon>
        <taxon>Ranunculales</taxon>
        <taxon>Menispermaceae</taxon>
        <taxon>Menispermoideae</taxon>
        <taxon>Cissampelideae</taxon>
        <taxon>Stephania</taxon>
    </lineage>
</organism>
<sequence length="53" mass="6087">MSGFSATFWDFIGQTAPHRPFPPIMRHKSCQSAVSTNYTLQIMPLIIKTFKWA</sequence>
<dbReference type="AlphaFoldDB" id="A0AAP0HJT3"/>
<accession>A0AAP0HJT3</accession>
<gene>
    <name evidence="1" type="ORF">Sjap_024375</name>
</gene>
<reference evidence="1 2" key="1">
    <citation type="submission" date="2024-01" db="EMBL/GenBank/DDBJ databases">
        <title>Genome assemblies of Stephania.</title>
        <authorList>
            <person name="Yang L."/>
        </authorList>
    </citation>
    <scope>NUCLEOTIDE SEQUENCE [LARGE SCALE GENOMIC DNA]</scope>
    <source>
        <strain evidence="1">QJT</strain>
        <tissue evidence="1">Leaf</tissue>
    </source>
</reference>
<dbReference type="EMBL" id="JBBNAE010000010">
    <property type="protein sequence ID" value="KAK9091198.1"/>
    <property type="molecule type" value="Genomic_DNA"/>
</dbReference>
<protein>
    <submittedName>
        <fullName evidence="1">Uncharacterized protein</fullName>
    </submittedName>
</protein>
<name>A0AAP0HJT3_9MAGN</name>
<keyword evidence="2" id="KW-1185">Reference proteome</keyword>
<dbReference type="Proteomes" id="UP001417504">
    <property type="component" value="Unassembled WGS sequence"/>
</dbReference>
<proteinExistence type="predicted"/>